<dbReference type="EMBL" id="VSSQ01012722">
    <property type="protein sequence ID" value="MPM49905.1"/>
    <property type="molecule type" value="Genomic_DNA"/>
</dbReference>
<dbReference type="InterPro" id="IPR021857">
    <property type="entry name" value="DUF3467"/>
</dbReference>
<gene>
    <name evidence="1" type="ORF">SDC9_96639</name>
</gene>
<sequence length="78" mass="8867">MMDGNKCDVYSNSVIVGSTDFEFSLDFNLETLVQEQGREAERTIEKIVKVRMSPQLAKAFSLLLAEHIKQYETSHGEI</sequence>
<reference evidence="1" key="1">
    <citation type="submission" date="2019-08" db="EMBL/GenBank/DDBJ databases">
        <authorList>
            <person name="Kucharzyk K."/>
            <person name="Murdoch R.W."/>
            <person name="Higgins S."/>
            <person name="Loffler F."/>
        </authorList>
    </citation>
    <scope>NUCLEOTIDE SEQUENCE</scope>
</reference>
<evidence type="ECO:0000313" key="1">
    <source>
        <dbReference type="EMBL" id="MPM49905.1"/>
    </source>
</evidence>
<evidence type="ECO:0008006" key="2">
    <source>
        <dbReference type="Google" id="ProtNLM"/>
    </source>
</evidence>
<accession>A0A645A9L8</accession>
<protein>
    <recommendedName>
        <fullName evidence="2">DUF3467 domain-containing protein</fullName>
    </recommendedName>
</protein>
<comment type="caution">
    <text evidence="1">The sequence shown here is derived from an EMBL/GenBank/DDBJ whole genome shotgun (WGS) entry which is preliminary data.</text>
</comment>
<proteinExistence type="predicted"/>
<organism evidence="1">
    <name type="scientific">bioreactor metagenome</name>
    <dbReference type="NCBI Taxonomy" id="1076179"/>
    <lineage>
        <taxon>unclassified sequences</taxon>
        <taxon>metagenomes</taxon>
        <taxon>ecological metagenomes</taxon>
    </lineage>
</organism>
<name>A0A645A9L8_9ZZZZ</name>
<dbReference type="AlphaFoldDB" id="A0A645A9L8"/>
<dbReference type="Pfam" id="PF11950">
    <property type="entry name" value="DUF3467"/>
    <property type="match status" value="1"/>
</dbReference>